<dbReference type="VEuPathDB" id="FungiDB:BD410DRAFT_786901"/>
<accession>A0A4Y7Q892</accession>
<dbReference type="STRING" id="50990.A0A4Y7Q892"/>
<organism evidence="1 2">
    <name type="scientific">Rickenella mellea</name>
    <dbReference type="NCBI Taxonomy" id="50990"/>
    <lineage>
        <taxon>Eukaryota</taxon>
        <taxon>Fungi</taxon>
        <taxon>Dikarya</taxon>
        <taxon>Basidiomycota</taxon>
        <taxon>Agaricomycotina</taxon>
        <taxon>Agaricomycetes</taxon>
        <taxon>Hymenochaetales</taxon>
        <taxon>Rickenellaceae</taxon>
        <taxon>Rickenella</taxon>
    </lineage>
</organism>
<dbReference type="GO" id="GO:0005634">
    <property type="term" value="C:nucleus"/>
    <property type="evidence" value="ECO:0007669"/>
    <property type="project" value="TreeGrafter"/>
</dbReference>
<evidence type="ECO:0000313" key="2">
    <source>
        <dbReference type="Proteomes" id="UP000294933"/>
    </source>
</evidence>
<proteinExistence type="predicted"/>
<dbReference type="InterPro" id="IPR050600">
    <property type="entry name" value="SETD3_SETD6_MTase"/>
</dbReference>
<dbReference type="OrthoDB" id="441812at2759"/>
<dbReference type="Proteomes" id="UP000294933">
    <property type="component" value="Unassembled WGS sequence"/>
</dbReference>
<keyword evidence="2" id="KW-1185">Reference proteome</keyword>
<dbReference type="SUPFAM" id="SSF82199">
    <property type="entry name" value="SET domain"/>
    <property type="match status" value="1"/>
</dbReference>
<dbReference type="GO" id="GO:0016279">
    <property type="term" value="F:protein-lysine N-methyltransferase activity"/>
    <property type="evidence" value="ECO:0007669"/>
    <property type="project" value="TreeGrafter"/>
</dbReference>
<reference evidence="1 2" key="1">
    <citation type="submission" date="2018-06" db="EMBL/GenBank/DDBJ databases">
        <title>A transcriptomic atlas of mushroom development highlights an independent origin of complex multicellularity.</title>
        <authorList>
            <consortium name="DOE Joint Genome Institute"/>
            <person name="Krizsan K."/>
            <person name="Almasi E."/>
            <person name="Merenyi Z."/>
            <person name="Sahu N."/>
            <person name="Viragh M."/>
            <person name="Koszo T."/>
            <person name="Mondo S."/>
            <person name="Kiss B."/>
            <person name="Balint B."/>
            <person name="Kues U."/>
            <person name="Barry K."/>
            <person name="Hegedus J.C."/>
            <person name="Henrissat B."/>
            <person name="Johnson J."/>
            <person name="Lipzen A."/>
            <person name="Ohm R."/>
            <person name="Nagy I."/>
            <person name="Pangilinan J."/>
            <person name="Yan J."/>
            <person name="Xiong Y."/>
            <person name="Grigoriev I.V."/>
            <person name="Hibbett D.S."/>
            <person name="Nagy L.G."/>
        </authorList>
    </citation>
    <scope>NUCLEOTIDE SEQUENCE [LARGE SCALE GENOMIC DNA]</scope>
    <source>
        <strain evidence="1 2">SZMC22713</strain>
    </source>
</reference>
<name>A0A4Y7Q892_9AGAM</name>
<dbReference type="AlphaFoldDB" id="A0A4Y7Q892"/>
<sequence length="398" mass="43105">MVPIADAFNHSQDNHVHLETDYDVCGTCGSLSECAHDSEDSNASSVKRENWTAVEEDTCEMVCDGPILPFTEVFNTYGDRLPNAVLLARYGFSLDGNEVDVITWDLLELLRVREASDRNVTDTAVGGAKQPIIEMLKEVMSGLDDGEEWWTKSNMVYYAGDAAGCATSVDLSAGGRVQFQFRLNEEAKISHHLWLFSALLNLNCSRASDGLVPVVRRLWNLQAALEEEAPDGQEDGQGRVIDQGCAEIGNTNDWENNASAVATVTGKHKDASSGNELRSPSRRAAATELVLSEETEVVALCTSSSAGPEADSLGAALSRISRTIVRLCEDKISGMRHSELSGEELGYLVDAIPPSMSRSRMAGMEALRERSVLESCVMGWKELGKGKALSFGSSDTGK</sequence>
<dbReference type="PANTHER" id="PTHR13271:SF34">
    <property type="entry name" value="N-LYSINE METHYLTRANSFERASE SETD6"/>
    <property type="match status" value="1"/>
</dbReference>
<protein>
    <recommendedName>
        <fullName evidence="3">SET domain-containing protein</fullName>
    </recommendedName>
</protein>
<evidence type="ECO:0000313" key="1">
    <source>
        <dbReference type="EMBL" id="TDL23655.1"/>
    </source>
</evidence>
<dbReference type="EMBL" id="ML170169">
    <property type="protein sequence ID" value="TDL23655.1"/>
    <property type="molecule type" value="Genomic_DNA"/>
</dbReference>
<dbReference type="InterPro" id="IPR046341">
    <property type="entry name" value="SET_dom_sf"/>
</dbReference>
<dbReference type="Gene3D" id="3.90.1410.10">
    <property type="entry name" value="set domain protein methyltransferase, domain 1"/>
    <property type="match status" value="1"/>
</dbReference>
<dbReference type="PANTHER" id="PTHR13271">
    <property type="entry name" value="UNCHARACTERIZED PUTATIVE METHYLTRANSFERASE"/>
    <property type="match status" value="1"/>
</dbReference>
<gene>
    <name evidence="1" type="ORF">BD410DRAFT_786901</name>
</gene>
<evidence type="ECO:0008006" key="3">
    <source>
        <dbReference type="Google" id="ProtNLM"/>
    </source>
</evidence>